<comment type="caution">
    <text evidence="2">The sequence shown here is derived from an EMBL/GenBank/DDBJ whole genome shotgun (WGS) entry which is preliminary data.</text>
</comment>
<evidence type="ECO:0000313" key="3">
    <source>
        <dbReference type="Proteomes" id="UP000315440"/>
    </source>
</evidence>
<name>A0A5C5ZUD0_9BACT</name>
<feature type="chain" id="PRO_5022927423" description="SMP-30/Gluconolaconase/LRE-like region" evidence="1">
    <location>
        <begin position="26"/>
        <end position="457"/>
    </location>
</feature>
<evidence type="ECO:0000256" key="1">
    <source>
        <dbReference type="SAM" id="SignalP"/>
    </source>
</evidence>
<feature type="signal peptide" evidence="1">
    <location>
        <begin position="1"/>
        <end position="25"/>
    </location>
</feature>
<sequence length="457" mass="51047" precursor="true">MRTRHLILAAAAAVALVSAERPLLAADSAEAASSNTVTLKAHAFPGGKKPDSMWSGVYTARSGKIYVGLCTHGDAANFYEFDPATQTMDHIADLSVFKGERGEGIRTSGKIHTSFVEDLEGNIYFGDFCEDSGPECIDPSSYRGAHWFKYDPVAKRLTNLGLISRHAGLLGIEIDRERRRLYGLAEDGHLFMFDLDRGVTIDKGRVDDWDICRTIASDDRGNIYGSFPVDRVWKYSPEKDRVIDLQNVRVPNDPRVNPRTMSNPKIDRKTLWRILEWRPEERVFYGVTNSDCRLFRFDPEAGDDGEIEPLALLCADRYLDGDPKKIPIATLAFTLAPNGMIYYAPVTSVSFDYSAESWDVKDERKFTQKITQRSQPPLSALVEYDIDSGSRREVGLMRTSDGRAVFGLGGAVYSPLDEKLYFVGAIEEHNEELVAGEIEETWTYSMALLGMPLPAAE</sequence>
<dbReference type="EMBL" id="SJPQ01000001">
    <property type="protein sequence ID" value="TWT90638.1"/>
    <property type="molecule type" value="Genomic_DNA"/>
</dbReference>
<protein>
    <recommendedName>
        <fullName evidence="4">SMP-30/Gluconolaconase/LRE-like region</fullName>
    </recommendedName>
</protein>
<dbReference type="OrthoDB" id="616449at2"/>
<evidence type="ECO:0000313" key="2">
    <source>
        <dbReference type="EMBL" id="TWT90638.1"/>
    </source>
</evidence>
<keyword evidence="3" id="KW-1185">Reference proteome</keyword>
<dbReference type="AlphaFoldDB" id="A0A5C5ZUD0"/>
<evidence type="ECO:0008006" key="4">
    <source>
        <dbReference type="Google" id="ProtNLM"/>
    </source>
</evidence>
<accession>A0A5C5ZUD0</accession>
<reference evidence="2 3" key="1">
    <citation type="submission" date="2019-02" db="EMBL/GenBank/DDBJ databases">
        <title>Deep-cultivation of Planctomycetes and their phenomic and genomic characterization uncovers novel biology.</title>
        <authorList>
            <person name="Wiegand S."/>
            <person name="Jogler M."/>
            <person name="Boedeker C."/>
            <person name="Pinto D."/>
            <person name="Vollmers J."/>
            <person name="Rivas-Marin E."/>
            <person name="Kohn T."/>
            <person name="Peeters S.H."/>
            <person name="Heuer A."/>
            <person name="Rast P."/>
            <person name="Oberbeckmann S."/>
            <person name="Bunk B."/>
            <person name="Jeske O."/>
            <person name="Meyerdierks A."/>
            <person name="Storesund J.E."/>
            <person name="Kallscheuer N."/>
            <person name="Luecker S."/>
            <person name="Lage O.M."/>
            <person name="Pohl T."/>
            <person name="Merkel B.J."/>
            <person name="Hornburger P."/>
            <person name="Mueller R.-W."/>
            <person name="Bruemmer F."/>
            <person name="Labrenz M."/>
            <person name="Spormann A.M."/>
            <person name="Op Den Camp H."/>
            <person name="Overmann J."/>
            <person name="Amann R."/>
            <person name="Jetten M.S.M."/>
            <person name="Mascher T."/>
            <person name="Medema M.H."/>
            <person name="Devos D.P."/>
            <person name="Kaster A.-K."/>
            <person name="Ovreas L."/>
            <person name="Rohde M."/>
            <person name="Galperin M.Y."/>
            <person name="Jogler C."/>
        </authorList>
    </citation>
    <scope>NUCLEOTIDE SEQUENCE [LARGE SCALE GENOMIC DNA]</scope>
    <source>
        <strain evidence="2 3">Mal64</strain>
    </source>
</reference>
<gene>
    <name evidence="2" type="ORF">Mal64_10320</name>
</gene>
<organism evidence="2 3">
    <name type="scientific">Pseudobythopirellula maris</name>
    <dbReference type="NCBI Taxonomy" id="2527991"/>
    <lineage>
        <taxon>Bacteria</taxon>
        <taxon>Pseudomonadati</taxon>
        <taxon>Planctomycetota</taxon>
        <taxon>Planctomycetia</taxon>
        <taxon>Pirellulales</taxon>
        <taxon>Lacipirellulaceae</taxon>
        <taxon>Pseudobythopirellula</taxon>
    </lineage>
</organism>
<dbReference type="RefSeq" id="WP_146397682.1">
    <property type="nucleotide sequence ID" value="NZ_SJPQ01000001.1"/>
</dbReference>
<keyword evidence="1" id="KW-0732">Signal</keyword>
<dbReference type="Proteomes" id="UP000315440">
    <property type="component" value="Unassembled WGS sequence"/>
</dbReference>
<dbReference type="SUPFAM" id="SSF63829">
    <property type="entry name" value="Calcium-dependent phosphotriesterase"/>
    <property type="match status" value="1"/>
</dbReference>
<proteinExistence type="predicted"/>